<evidence type="ECO:0000256" key="4">
    <source>
        <dbReference type="ARBA" id="ARBA00022519"/>
    </source>
</evidence>
<feature type="transmembrane region" description="Helical" evidence="8">
    <location>
        <begin position="151"/>
        <end position="171"/>
    </location>
</feature>
<keyword evidence="3" id="KW-1003">Cell membrane</keyword>
<gene>
    <name evidence="9" type="ORF">GYMLUDRAFT_172392</name>
</gene>
<keyword evidence="4" id="KW-0997">Cell inner membrane</keyword>
<dbReference type="PANTHER" id="PTHR30574:SF1">
    <property type="entry name" value="SULPHUR TRANSPORT DOMAIN-CONTAINING PROTEIN"/>
    <property type="match status" value="1"/>
</dbReference>
<keyword evidence="10" id="KW-1185">Reference proteome</keyword>
<dbReference type="InterPro" id="IPR046513">
    <property type="entry name" value="DUF6691"/>
</dbReference>
<accession>A0A0D0B369</accession>
<keyword evidence="5 8" id="KW-0812">Transmembrane</keyword>
<dbReference type="PANTHER" id="PTHR30574">
    <property type="entry name" value="INNER MEMBRANE PROTEIN YEDE"/>
    <property type="match status" value="1"/>
</dbReference>
<evidence type="ECO:0000256" key="3">
    <source>
        <dbReference type="ARBA" id="ARBA00022475"/>
    </source>
</evidence>
<feature type="transmembrane region" description="Helical" evidence="8">
    <location>
        <begin position="6"/>
        <end position="26"/>
    </location>
</feature>
<feature type="transmembrane region" description="Helical" evidence="8">
    <location>
        <begin position="191"/>
        <end position="210"/>
    </location>
</feature>
<evidence type="ECO:0000256" key="5">
    <source>
        <dbReference type="ARBA" id="ARBA00022692"/>
    </source>
</evidence>
<dbReference type="HOGENOM" id="CLU_037802_1_0_1"/>
<evidence type="ECO:0000256" key="8">
    <source>
        <dbReference type="SAM" id="Phobius"/>
    </source>
</evidence>
<dbReference type="EMBL" id="KN834789">
    <property type="protein sequence ID" value="KIK57695.1"/>
    <property type="molecule type" value="Genomic_DNA"/>
</dbReference>
<feature type="transmembrane region" description="Helical" evidence="8">
    <location>
        <begin position="111"/>
        <end position="131"/>
    </location>
</feature>
<evidence type="ECO:0000256" key="2">
    <source>
        <dbReference type="ARBA" id="ARBA00022448"/>
    </source>
</evidence>
<feature type="transmembrane region" description="Helical" evidence="8">
    <location>
        <begin position="47"/>
        <end position="64"/>
    </location>
</feature>
<evidence type="ECO:0000313" key="10">
    <source>
        <dbReference type="Proteomes" id="UP000053593"/>
    </source>
</evidence>
<evidence type="ECO:0008006" key="11">
    <source>
        <dbReference type="Google" id="ProtNLM"/>
    </source>
</evidence>
<feature type="transmembrane region" description="Helical" evidence="8">
    <location>
        <begin position="312"/>
        <end position="329"/>
    </location>
</feature>
<keyword evidence="7 8" id="KW-0472">Membrane</keyword>
<organism evidence="9 10">
    <name type="scientific">Collybiopsis luxurians FD-317 M1</name>
    <dbReference type="NCBI Taxonomy" id="944289"/>
    <lineage>
        <taxon>Eukaryota</taxon>
        <taxon>Fungi</taxon>
        <taxon>Dikarya</taxon>
        <taxon>Basidiomycota</taxon>
        <taxon>Agaricomycotina</taxon>
        <taxon>Agaricomycetes</taxon>
        <taxon>Agaricomycetidae</taxon>
        <taxon>Agaricales</taxon>
        <taxon>Marasmiineae</taxon>
        <taxon>Omphalotaceae</taxon>
        <taxon>Collybiopsis</taxon>
        <taxon>Collybiopsis luxurians</taxon>
    </lineage>
</organism>
<comment type="subcellular location">
    <subcellularLocation>
        <location evidence="1">Cell inner membrane</location>
        <topology evidence="1">Multi-pass membrane protein</topology>
    </subcellularLocation>
</comment>
<keyword evidence="6 8" id="KW-1133">Transmembrane helix</keyword>
<evidence type="ECO:0000313" key="9">
    <source>
        <dbReference type="EMBL" id="KIK57695.1"/>
    </source>
</evidence>
<feature type="transmembrane region" description="Helical" evidence="8">
    <location>
        <begin position="277"/>
        <end position="300"/>
    </location>
</feature>
<feature type="transmembrane region" description="Helical" evidence="8">
    <location>
        <begin position="230"/>
        <end position="253"/>
    </location>
</feature>
<evidence type="ECO:0000256" key="1">
    <source>
        <dbReference type="ARBA" id="ARBA00004429"/>
    </source>
</evidence>
<feature type="transmembrane region" description="Helical" evidence="8">
    <location>
        <begin position="70"/>
        <end position="90"/>
    </location>
</feature>
<dbReference type="InterPro" id="IPR007272">
    <property type="entry name" value="Sulf_transp_TsuA/YedE"/>
</dbReference>
<dbReference type="GO" id="GO:0005886">
    <property type="term" value="C:plasma membrane"/>
    <property type="evidence" value="ECO:0007669"/>
    <property type="project" value="UniProtKB-SubCell"/>
</dbReference>
<protein>
    <recommendedName>
        <fullName evidence="11">Sulphur transport domain-containing protein</fullName>
    </recommendedName>
</protein>
<dbReference type="AlphaFoldDB" id="A0A0D0B369"/>
<sequence>MSVPTPLTSFLGGIGLTLPVHSLALLNGNVFGISGFVHRAVKGNREAIVATLGLIFGGLVVGAIEGDGPAYGSLSLPTLLISGFLVGLGTKMSNGCTSGHMLAGLSRFSKRSIAATATFFGTAVLTTRMLYPRTFSSVNKPNWNVNSTDTALLVAQIFPQLLHMVFSLIHAIRQASMIPTNPNTSSPSRPIARLAAFLSTTVEFALALRLSNMTDPKKVLAFLLLPFDSAFDPSLAFLALGAIPLGAVLYHFFRGPEKPALGGTWAIPRPSKVDAKLLIGSTFFGLGWGISGICPGPVLVNLGRALANGRGFSQWFIWLCAFIAGGLCAS</sequence>
<dbReference type="Pfam" id="PF04143">
    <property type="entry name" value="Sulf_transp"/>
    <property type="match status" value="1"/>
</dbReference>
<proteinExistence type="predicted"/>
<evidence type="ECO:0000256" key="7">
    <source>
        <dbReference type="ARBA" id="ARBA00023136"/>
    </source>
</evidence>
<reference evidence="9 10" key="1">
    <citation type="submission" date="2014-04" db="EMBL/GenBank/DDBJ databases">
        <title>Evolutionary Origins and Diversification of the Mycorrhizal Mutualists.</title>
        <authorList>
            <consortium name="DOE Joint Genome Institute"/>
            <consortium name="Mycorrhizal Genomics Consortium"/>
            <person name="Kohler A."/>
            <person name="Kuo A."/>
            <person name="Nagy L.G."/>
            <person name="Floudas D."/>
            <person name="Copeland A."/>
            <person name="Barry K.W."/>
            <person name="Cichocki N."/>
            <person name="Veneault-Fourrey C."/>
            <person name="LaButti K."/>
            <person name="Lindquist E.A."/>
            <person name="Lipzen A."/>
            <person name="Lundell T."/>
            <person name="Morin E."/>
            <person name="Murat C."/>
            <person name="Riley R."/>
            <person name="Ohm R."/>
            <person name="Sun H."/>
            <person name="Tunlid A."/>
            <person name="Henrissat B."/>
            <person name="Grigoriev I.V."/>
            <person name="Hibbett D.S."/>
            <person name="Martin F."/>
        </authorList>
    </citation>
    <scope>NUCLEOTIDE SEQUENCE [LARGE SCALE GENOMIC DNA]</scope>
    <source>
        <strain evidence="9 10">FD-317 M1</strain>
    </source>
</reference>
<dbReference type="Pfam" id="PF20398">
    <property type="entry name" value="DUF6691"/>
    <property type="match status" value="1"/>
</dbReference>
<name>A0A0D0B369_9AGAR</name>
<dbReference type="Proteomes" id="UP000053593">
    <property type="component" value="Unassembled WGS sequence"/>
</dbReference>
<dbReference type="OrthoDB" id="10254418at2759"/>
<keyword evidence="2" id="KW-0813">Transport</keyword>
<evidence type="ECO:0000256" key="6">
    <source>
        <dbReference type="ARBA" id="ARBA00022989"/>
    </source>
</evidence>